<accession>A0A366HUW7</accession>
<feature type="compositionally biased region" description="Low complexity" evidence="1">
    <location>
        <begin position="124"/>
        <end position="148"/>
    </location>
</feature>
<feature type="compositionally biased region" description="Low complexity" evidence="1">
    <location>
        <begin position="40"/>
        <end position="73"/>
    </location>
</feature>
<evidence type="ECO:0000313" key="3">
    <source>
        <dbReference type="Proteomes" id="UP000253426"/>
    </source>
</evidence>
<name>A0A366HUW7_9BACT</name>
<feature type="compositionally biased region" description="Low complexity" evidence="1">
    <location>
        <begin position="158"/>
        <end position="172"/>
    </location>
</feature>
<dbReference type="Proteomes" id="UP000253426">
    <property type="component" value="Unassembled WGS sequence"/>
</dbReference>
<gene>
    <name evidence="2" type="ORF">DES53_101881</name>
</gene>
<dbReference type="AlphaFoldDB" id="A0A366HUW7"/>
<dbReference type="OrthoDB" id="196538at2"/>
<dbReference type="RefSeq" id="WP_113956955.1">
    <property type="nucleotide sequence ID" value="NZ_QNRR01000001.1"/>
</dbReference>
<feature type="region of interest" description="Disordered" evidence="1">
    <location>
        <begin position="21"/>
        <end position="73"/>
    </location>
</feature>
<comment type="caution">
    <text evidence="2">The sequence shown here is derived from an EMBL/GenBank/DDBJ whole genome shotgun (WGS) entry which is preliminary data.</text>
</comment>
<protein>
    <recommendedName>
        <fullName evidence="4">Roadblock/LC7 domain-containing protein</fullName>
    </recommendedName>
</protein>
<feature type="region of interest" description="Disordered" evidence="1">
    <location>
        <begin position="96"/>
        <end position="172"/>
    </location>
</feature>
<dbReference type="EMBL" id="QNRR01000001">
    <property type="protein sequence ID" value="RBP48081.1"/>
    <property type="molecule type" value="Genomic_DNA"/>
</dbReference>
<keyword evidence="3" id="KW-1185">Reference proteome</keyword>
<feature type="compositionally biased region" description="Low complexity" evidence="1">
    <location>
        <begin position="107"/>
        <end position="116"/>
    </location>
</feature>
<organism evidence="2 3">
    <name type="scientific">Roseimicrobium gellanilyticum</name>
    <dbReference type="NCBI Taxonomy" id="748857"/>
    <lineage>
        <taxon>Bacteria</taxon>
        <taxon>Pseudomonadati</taxon>
        <taxon>Verrucomicrobiota</taxon>
        <taxon>Verrucomicrobiia</taxon>
        <taxon>Verrucomicrobiales</taxon>
        <taxon>Verrucomicrobiaceae</taxon>
        <taxon>Roseimicrobium</taxon>
    </lineage>
</organism>
<evidence type="ECO:0000313" key="2">
    <source>
        <dbReference type="EMBL" id="RBP48081.1"/>
    </source>
</evidence>
<reference evidence="2 3" key="1">
    <citation type="submission" date="2018-06" db="EMBL/GenBank/DDBJ databases">
        <title>Genomic Encyclopedia of Type Strains, Phase IV (KMG-IV): sequencing the most valuable type-strain genomes for metagenomic binning, comparative biology and taxonomic classification.</title>
        <authorList>
            <person name="Goeker M."/>
        </authorList>
    </citation>
    <scope>NUCLEOTIDE SEQUENCE [LARGE SCALE GENOMIC DNA]</scope>
    <source>
        <strain evidence="2 3">DSM 25532</strain>
    </source>
</reference>
<evidence type="ECO:0000256" key="1">
    <source>
        <dbReference type="SAM" id="MobiDB-lite"/>
    </source>
</evidence>
<evidence type="ECO:0008006" key="4">
    <source>
        <dbReference type="Google" id="ProtNLM"/>
    </source>
</evidence>
<proteinExistence type="predicted"/>
<sequence>MQVSWIEPDEVRALAALLHGTTSTGTGGGWDVQTLPDASQGPQQPLLPQAPEPVGSQAAPAQAPAAAQPQAPSADVVLIREKLRVIRDRAKQAGLIQDEPPVVQTSPPATAPLDAPMAPPAPSPLSQLPPLASLRPEPTAPAVQAPDVDPSPAPPEPIVSAPAPAASRSSGAPAFLPLEGPITERLENFARWASRFSGATEVLLADDHGDMLWGVPSHSSLIVSAILAVQQALRASAGSLQQPPNVLWVPDTEAGDVQVLPCSTRFGLVTIILVSAPELEGTSVAALREALVLSVEAGGS</sequence>